<organism evidence="2 3">
    <name type="scientific">Zingiber officinale</name>
    <name type="common">Ginger</name>
    <name type="synonym">Amomum zingiber</name>
    <dbReference type="NCBI Taxonomy" id="94328"/>
    <lineage>
        <taxon>Eukaryota</taxon>
        <taxon>Viridiplantae</taxon>
        <taxon>Streptophyta</taxon>
        <taxon>Embryophyta</taxon>
        <taxon>Tracheophyta</taxon>
        <taxon>Spermatophyta</taxon>
        <taxon>Magnoliopsida</taxon>
        <taxon>Liliopsida</taxon>
        <taxon>Zingiberales</taxon>
        <taxon>Zingiberaceae</taxon>
        <taxon>Zingiber</taxon>
    </lineage>
</organism>
<gene>
    <name evidence="2" type="ORF">ZIOFF_025594</name>
</gene>
<feature type="compositionally biased region" description="Basic and acidic residues" evidence="1">
    <location>
        <begin position="23"/>
        <end position="34"/>
    </location>
</feature>
<evidence type="ECO:0000313" key="3">
    <source>
        <dbReference type="Proteomes" id="UP000734854"/>
    </source>
</evidence>
<protein>
    <submittedName>
        <fullName evidence="2">Uncharacterized protein</fullName>
    </submittedName>
</protein>
<name>A0A8J5LEQ8_ZINOF</name>
<dbReference type="AlphaFoldDB" id="A0A8J5LEQ8"/>
<feature type="region of interest" description="Disordered" evidence="1">
    <location>
        <begin position="1"/>
        <end position="39"/>
    </location>
</feature>
<comment type="caution">
    <text evidence="2">The sequence shown here is derived from an EMBL/GenBank/DDBJ whole genome shotgun (WGS) entry which is preliminary data.</text>
</comment>
<dbReference type="Proteomes" id="UP000734854">
    <property type="component" value="Unassembled WGS sequence"/>
</dbReference>
<evidence type="ECO:0000256" key="1">
    <source>
        <dbReference type="SAM" id="MobiDB-lite"/>
    </source>
</evidence>
<feature type="compositionally biased region" description="Low complexity" evidence="1">
    <location>
        <begin position="83"/>
        <end position="119"/>
    </location>
</feature>
<dbReference type="PANTHER" id="PTHR33922">
    <property type="entry name" value="OS01G0888066 PROTEIN-RELATED"/>
    <property type="match status" value="1"/>
</dbReference>
<feature type="region of interest" description="Disordered" evidence="1">
    <location>
        <begin position="182"/>
        <end position="230"/>
    </location>
</feature>
<keyword evidence="3" id="KW-1185">Reference proteome</keyword>
<dbReference type="EMBL" id="JACMSC010000007">
    <property type="protein sequence ID" value="KAG6515209.1"/>
    <property type="molecule type" value="Genomic_DNA"/>
</dbReference>
<accession>A0A8J5LEQ8</accession>
<feature type="compositionally biased region" description="Basic and acidic residues" evidence="1">
    <location>
        <begin position="216"/>
        <end position="230"/>
    </location>
</feature>
<evidence type="ECO:0000313" key="2">
    <source>
        <dbReference type="EMBL" id="KAG6515209.1"/>
    </source>
</evidence>
<dbReference type="OrthoDB" id="778913at2759"/>
<feature type="region of interest" description="Disordered" evidence="1">
    <location>
        <begin position="77"/>
        <end position="163"/>
    </location>
</feature>
<sequence>MGRALEETEGFSSLSELPVAADVKSEDRGVRPGEEVELEDFEFRVSVSGGLHSSSSAADDMCAADEVFFRGQMLPLRRPWGDRGASGSWSSTSDSRSTSRSSSSGSHSSGSRLSSGSSGERPRAAPTVSNNFYARPSPSPRILSAGRTSAGWRRSASAAPPGWGAVFRLGVAKAPEIDIRSRGSANGRKKVAPPGGRWSCKCLPDAVEPTAVSNSADRKKKDETRRRDLQ</sequence>
<proteinExistence type="predicted"/>
<reference evidence="2 3" key="1">
    <citation type="submission" date="2020-08" db="EMBL/GenBank/DDBJ databases">
        <title>Plant Genome Project.</title>
        <authorList>
            <person name="Zhang R.-G."/>
        </authorList>
    </citation>
    <scope>NUCLEOTIDE SEQUENCE [LARGE SCALE GENOMIC DNA]</scope>
    <source>
        <tissue evidence="2">Rhizome</tissue>
    </source>
</reference>
<dbReference type="PANTHER" id="PTHR33922:SF2">
    <property type="entry name" value="OS07G0589600 PROTEIN"/>
    <property type="match status" value="1"/>
</dbReference>